<feature type="transmembrane region" description="Helical" evidence="6">
    <location>
        <begin position="87"/>
        <end position="111"/>
    </location>
</feature>
<dbReference type="GO" id="GO:0005886">
    <property type="term" value="C:plasma membrane"/>
    <property type="evidence" value="ECO:0007669"/>
    <property type="project" value="UniProtKB-SubCell"/>
</dbReference>
<dbReference type="InterPro" id="IPR050367">
    <property type="entry name" value="APC_superfamily"/>
</dbReference>
<dbReference type="GO" id="GO:0022857">
    <property type="term" value="F:transmembrane transporter activity"/>
    <property type="evidence" value="ECO:0007669"/>
    <property type="project" value="InterPro"/>
</dbReference>
<dbReference type="STRING" id="225848.Sps_00301"/>
<proteinExistence type="predicted"/>
<feature type="transmembrane region" description="Helical" evidence="6">
    <location>
        <begin position="186"/>
        <end position="207"/>
    </location>
</feature>
<organism evidence="7 8">
    <name type="scientific">Shewanella psychrophila</name>
    <dbReference type="NCBI Taxonomy" id="225848"/>
    <lineage>
        <taxon>Bacteria</taxon>
        <taxon>Pseudomonadati</taxon>
        <taxon>Pseudomonadota</taxon>
        <taxon>Gammaproteobacteria</taxon>
        <taxon>Alteromonadales</taxon>
        <taxon>Shewanellaceae</taxon>
        <taxon>Shewanella</taxon>
    </lineage>
</organism>
<dbReference type="PANTHER" id="PTHR42770:SF13">
    <property type="entry name" value="L-METHIONINE_BRANCHED-CHAIN AMINO ACID EXPORTER YJEH"/>
    <property type="match status" value="1"/>
</dbReference>
<sequence length="421" mass="44987">MDQVKGTIGRWQGAGLMATTLLGTGVFILPQMTIATAGNDALIAWLLLTLAIIPVALVFGRLAGAFPHAAGPAYFVEKAFGRTAGRTIGLIFLLVVPLGALAAILMTFQFVDAMVPISGWSQVVMQLGLLIVLFFLNFRGIHVSAKLQFVLTIAIVSVVVLMFGAGGLNLHKLESISLGTTSDAGLIMAAAGIAFWSFLGIEAMTHLANDFKDPKKDMIPAMMIGIVLVGVVYIACTGLLLLTQVETGTGLAMVTSFDNLLGGYGAQVIGILGIAGGLATVNVYTASVSRLVWSFSCEGILPRYFSSLNRHQVPVRSLFAVLFAMALVIVLTYVSGQELEHLIAWTNGVFVIIYLMAMLAAAKLLSKRYLPLVAMGSLFCIMLGFALGWSMLYAGLMTLVVAPILWWQKNHLSRKQLLQTA</sequence>
<reference evidence="7 8" key="1">
    <citation type="submission" date="2016-03" db="EMBL/GenBank/DDBJ databases">
        <title>Complete genome sequence of Shewanella psychrophila WP2, a deep sea bacterium isolated from west Pacific sediment.</title>
        <authorList>
            <person name="Xu G."/>
            <person name="Jian H."/>
        </authorList>
    </citation>
    <scope>NUCLEOTIDE SEQUENCE [LARGE SCALE GENOMIC DNA]</scope>
    <source>
        <strain evidence="7 8">WP2</strain>
    </source>
</reference>
<dbReference type="Pfam" id="PF13520">
    <property type="entry name" value="AA_permease_2"/>
    <property type="match status" value="1"/>
</dbReference>
<feature type="transmembrane region" description="Helical" evidence="6">
    <location>
        <begin position="261"/>
        <end position="284"/>
    </location>
</feature>
<evidence type="ECO:0000313" key="8">
    <source>
        <dbReference type="Proteomes" id="UP000189545"/>
    </source>
</evidence>
<dbReference type="AlphaFoldDB" id="A0A1S6HJ30"/>
<protein>
    <submittedName>
        <fullName evidence="7">Amino acid exporter, AAE family</fullName>
    </submittedName>
</protein>
<keyword evidence="8" id="KW-1185">Reference proteome</keyword>
<dbReference type="PANTHER" id="PTHR42770">
    <property type="entry name" value="AMINO ACID TRANSPORTER-RELATED"/>
    <property type="match status" value="1"/>
</dbReference>
<evidence type="ECO:0000256" key="3">
    <source>
        <dbReference type="ARBA" id="ARBA00022692"/>
    </source>
</evidence>
<feature type="transmembrane region" description="Helical" evidence="6">
    <location>
        <begin position="148"/>
        <end position="166"/>
    </location>
</feature>
<feature type="transmembrane region" description="Helical" evidence="6">
    <location>
        <begin position="313"/>
        <end position="336"/>
    </location>
</feature>
<keyword evidence="4 6" id="KW-1133">Transmembrane helix</keyword>
<evidence type="ECO:0000256" key="6">
    <source>
        <dbReference type="SAM" id="Phobius"/>
    </source>
</evidence>
<dbReference type="Proteomes" id="UP000189545">
    <property type="component" value="Chromosome"/>
</dbReference>
<dbReference type="PIRSF" id="PIRSF006060">
    <property type="entry name" value="AA_transporter"/>
    <property type="match status" value="1"/>
</dbReference>
<dbReference type="OrthoDB" id="9117841at2"/>
<dbReference type="EMBL" id="CP014782">
    <property type="protein sequence ID" value="AQS35521.1"/>
    <property type="molecule type" value="Genomic_DNA"/>
</dbReference>
<feature type="transmembrane region" description="Helical" evidence="6">
    <location>
        <begin position="117"/>
        <end position="136"/>
    </location>
</feature>
<dbReference type="NCBIfam" id="NF008245">
    <property type="entry name" value="PRK11021.1"/>
    <property type="match status" value="1"/>
</dbReference>
<keyword evidence="3 6" id="KW-0812">Transmembrane</keyword>
<dbReference type="RefSeq" id="WP_077750869.1">
    <property type="nucleotide sequence ID" value="NZ_CP014782.1"/>
</dbReference>
<accession>A0A1S6HJ30</accession>
<name>A0A1S6HJ30_9GAMM</name>
<feature type="transmembrane region" description="Helical" evidence="6">
    <location>
        <begin position="342"/>
        <end position="362"/>
    </location>
</feature>
<dbReference type="InterPro" id="IPR002293">
    <property type="entry name" value="AA/rel_permease1"/>
</dbReference>
<comment type="subcellular location">
    <subcellularLocation>
        <location evidence="1">Cell membrane</location>
        <topology evidence="1">Multi-pass membrane protein</topology>
    </subcellularLocation>
</comment>
<feature type="transmembrane region" description="Helical" evidence="6">
    <location>
        <begin position="219"/>
        <end position="241"/>
    </location>
</feature>
<keyword evidence="2" id="KW-1003">Cell membrane</keyword>
<dbReference type="KEGG" id="spsw:Sps_00301"/>
<evidence type="ECO:0000256" key="2">
    <source>
        <dbReference type="ARBA" id="ARBA00022475"/>
    </source>
</evidence>
<feature type="transmembrane region" description="Helical" evidence="6">
    <location>
        <begin position="12"/>
        <end position="30"/>
    </location>
</feature>
<evidence type="ECO:0000256" key="5">
    <source>
        <dbReference type="ARBA" id="ARBA00023136"/>
    </source>
</evidence>
<feature type="transmembrane region" description="Helical" evidence="6">
    <location>
        <begin position="391"/>
        <end position="407"/>
    </location>
</feature>
<evidence type="ECO:0000256" key="1">
    <source>
        <dbReference type="ARBA" id="ARBA00004651"/>
    </source>
</evidence>
<feature type="transmembrane region" description="Helical" evidence="6">
    <location>
        <begin position="42"/>
        <end position="66"/>
    </location>
</feature>
<evidence type="ECO:0000313" key="7">
    <source>
        <dbReference type="EMBL" id="AQS35521.1"/>
    </source>
</evidence>
<keyword evidence="5 6" id="KW-0472">Membrane</keyword>
<dbReference type="Gene3D" id="1.20.1740.10">
    <property type="entry name" value="Amino acid/polyamine transporter I"/>
    <property type="match status" value="1"/>
</dbReference>
<gene>
    <name evidence="7" type="ORF">Sps_00301</name>
</gene>
<evidence type="ECO:0000256" key="4">
    <source>
        <dbReference type="ARBA" id="ARBA00022989"/>
    </source>
</evidence>